<dbReference type="InterPro" id="IPR050398">
    <property type="entry name" value="HssS/ArlS-like"/>
</dbReference>
<dbReference type="InterPro" id="IPR003660">
    <property type="entry name" value="HAMP_dom"/>
</dbReference>
<evidence type="ECO:0000256" key="1">
    <source>
        <dbReference type="ARBA" id="ARBA00000085"/>
    </source>
</evidence>
<feature type="transmembrane region" description="Helical" evidence="14">
    <location>
        <begin position="168"/>
        <end position="188"/>
    </location>
</feature>
<evidence type="ECO:0000256" key="11">
    <source>
        <dbReference type="ARBA" id="ARBA00022989"/>
    </source>
</evidence>
<name>A0A4Q0I7G9_9FIRM</name>
<dbReference type="FunFam" id="3.30.565.10:FF:000006">
    <property type="entry name" value="Sensor histidine kinase WalK"/>
    <property type="match status" value="1"/>
</dbReference>
<evidence type="ECO:0000259" key="16">
    <source>
        <dbReference type="PROSITE" id="PS50885"/>
    </source>
</evidence>
<comment type="caution">
    <text evidence="17">The sequence shown here is derived from an EMBL/GenBank/DDBJ whole genome shotgun (WGS) entry which is preliminary data.</text>
</comment>
<dbReference type="Gene3D" id="3.30.565.10">
    <property type="entry name" value="Histidine kinase-like ATPase, C-terminal domain"/>
    <property type="match status" value="1"/>
</dbReference>
<keyword evidence="12" id="KW-0902">Two-component regulatory system</keyword>
<evidence type="ECO:0000256" key="6">
    <source>
        <dbReference type="ARBA" id="ARBA00022679"/>
    </source>
</evidence>
<dbReference type="InterPro" id="IPR004358">
    <property type="entry name" value="Sig_transdc_His_kin-like_C"/>
</dbReference>
<dbReference type="CDD" id="cd00082">
    <property type="entry name" value="HisKA"/>
    <property type="match status" value="1"/>
</dbReference>
<evidence type="ECO:0000256" key="5">
    <source>
        <dbReference type="ARBA" id="ARBA00022553"/>
    </source>
</evidence>
<dbReference type="Pfam" id="PF00672">
    <property type="entry name" value="HAMP"/>
    <property type="match status" value="1"/>
</dbReference>
<dbReference type="GO" id="GO:0005524">
    <property type="term" value="F:ATP binding"/>
    <property type="evidence" value="ECO:0007669"/>
    <property type="project" value="UniProtKB-KW"/>
</dbReference>
<reference evidence="18" key="1">
    <citation type="submission" date="2018-11" db="EMBL/GenBank/DDBJ databases">
        <title>Genome sequencing of a novel mesophilic and cellulolytic organism within the genus Hungateiclostridium.</title>
        <authorList>
            <person name="Rettenmaier R."/>
            <person name="Liebl W."/>
            <person name="Zverlov V."/>
        </authorList>
    </citation>
    <scope>NUCLEOTIDE SEQUENCE [LARGE SCALE GENOMIC DNA]</scope>
    <source>
        <strain evidence="18">N2K1</strain>
    </source>
</reference>
<evidence type="ECO:0000256" key="3">
    <source>
        <dbReference type="ARBA" id="ARBA00012438"/>
    </source>
</evidence>
<accession>A0A4Q0I7G9</accession>
<dbReference type="Gene3D" id="6.10.340.10">
    <property type="match status" value="1"/>
</dbReference>
<feature type="domain" description="Histidine kinase" evidence="15">
    <location>
        <begin position="250"/>
        <end position="463"/>
    </location>
</feature>
<dbReference type="GO" id="GO:0000155">
    <property type="term" value="F:phosphorelay sensor kinase activity"/>
    <property type="evidence" value="ECO:0007669"/>
    <property type="project" value="InterPro"/>
</dbReference>
<dbReference type="InterPro" id="IPR003661">
    <property type="entry name" value="HisK_dim/P_dom"/>
</dbReference>
<evidence type="ECO:0000256" key="9">
    <source>
        <dbReference type="ARBA" id="ARBA00022777"/>
    </source>
</evidence>
<dbReference type="CDD" id="cd00075">
    <property type="entry name" value="HATPase"/>
    <property type="match status" value="1"/>
</dbReference>
<keyword evidence="6" id="KW-0808">Transferase</keyword>
<dbReference type="SMART" id="SM00387">
    <property type="entry name" value="HATPase_c"/>
    <property type="match status" value="1"/>
</dbReference>
<organism evidence="17 18">
    <name type="scientific">Acetivibrio mesophilus</name>
    <dbReference type="NCBI Taxonomy" id="2487273"/>
    <lineage>
        <taxon>Bacteria</taxon>
        <taxon>Bacillati</taxon>
        <taxon>Bacillota</taxon>
        <taxon>Clostridia</taxon>
        <taxon>Eubacteriales</taxon>
        <taxon>Oscillospiraceae</taxon>
        <taxon>Acetivibrio</taxon>
    </lineage>
</organism>
<evidence type="ECO:0000256" key="4">
    <source>
        <dbReference type="ARBA" id="ARBA00022475"/>
    </source>
</evidence>
<dbReference type="SUPFAM" id="SSF47384">
    <property type="entry name" value="Homodimeric domain of signal transducing histidine kinase"/>
    <property type="match status" value="1"/>
</dbReference>
<keyword evidence="10" id="KW-0067">ATP-binding</keyword>
<dbReference type="InterPro" id="IPR036890">
    <property type="entry name" value="HATPase_C_sf"/>
</dbReference>
<dbReference type="Gene3D" id="1.10.287.130">
    <property type="match status" value="1"/>
</dbReference>
<dbReference type="RefSeq" id="WP_069194884.1">
    <property type="nucleotide sequence ID" value="NZ_RLII01000011.1"/>
</dbReference>
<dbReference type="PRINTS" id="PR00344">
    <property type="entry name" value="BCTRLSENSOR"/>
</dbReference>
<feature type="transmembrane region" description="Helical" evidence="14">
    <location>
        <begin position="12"/>
        <end position="32"/>
    </location>
</feature>
<evidence type="ECO:0000259" key="15">
    <source>
        <dbReference type="PROSITE" id="PS50109"/>
    </source>
</evidence>
<dbReference type="AlphaFoldDB" id="A0A4Q0I7G9"/>
<evidence type="ECO:0000256" key="7">
    <source>
        <dbReference type="ARBA" id="ARBA00022692"/>
    </source>
</evidence>
<keyword evidence="9" id="KW-0418">Kinase</keyword>
<keyword evidence="5" id="KW-0597">Phosphoprotein</keyword>
<dbReference type="InterPro" id="IPR005467">
    <property type="entry name" value="His_kinase_dom"/>
</dbReference>
<dbReference type="PANTHER" id="PTHR45528">
    <property type="entry name" value="SENSOR HISTIDINE KINASE CPXA"/>
    <property type="match status" value="1"/>
</dbReference>
<dbReference type="Pfam" id="PF02518">
    <property type="entry name" value="HATPase_c"/>
    <property type="match status" value="1"/>
</dbReference>
<evidence type="ECO:0000256" key="10">
    <source>
        <dbReference type="ARBA" id="ARBA00022840"/>
    </source>
</evidence>
<keyword evidence="7 14" id="KW-0812">Transmembrane</keyword>
<dbReference type="Proteomes" id="UP000289166">
    <property type="component" value="Unassembled WGS sequence"/>
</dbReference>
<dbReference type="PROSITE" id="PS50885">
    <property type="entry name" value="HAMP"/>
    <property type="match status" value="1"/>
</dbReference>
<sequence>MKFSLRIKLSVSYLLVAIISVALVMALTNMFLDSHFRKYANWNQEQRNRDVVTSVSQQYLGDGKWNTDMIEAIGTSALENGLIIKVKDISGKVIWDATAHNNGMCQRIIEHMAHNVSSRYPDVGGAYREIPYEVKYNEENVGLVEVGSYGPYYLNDNDLAFINTLNKILIGVGVFSVILSLVLGSIMARRLSLPIARVISSAQSISRGYFSDRISEESTTEEICQLTSTINNLAQTLEKQEALRKKMGADVAHELRTPLATLQSHMEAMIDGIWEPDADRLKSCHEEIIRINKMVGDLEKLAKYESESLVLNKVRFDISELIRRIVCNFEPEFKNRGIEIAFEGEVEEIFADRDKMSQVIINLISNALKYTQEGGMVRISARGRGGAVEIRVKDNGQGIPEEDLPFVFERLYRADKSRNRLTGGAGIGLTIAKTIIEAHNGRIEVSSKINEGTEFLITLQKGI</sequence>
<dbReference type="PROSITE" id="PS50109">
    <property type="entry name" value="HIS_KIN"/>
    <property type="match status" value="1"/>
</dbReference>
<comment type="subcellular location">
    <subcellularLocation>
        <location evidence="2">Cell membrane</location>
        <topology evidence="2">Multi-pass membrane protein</topology>
    </subcellularLocation>
</comment>
<dbReference type="GO" id="GO:0005886">
    <property type="term" value="C:plasma membrane"/>
    <property type="evidence" value="ECO:0007669"/>
    <property type="project" value="UniProtKB-SubCell"/>
</dbReference>
<evidence type="ECO:0000256" key="2">
    <source>
        <dbReference type="ARBA" id="ARBA00004651"/>
    </source>
</evidence>
<keyword evidence="18" id="KW-1185">Reference proteome</keyword>
<keyword evidence="4" id="KW-1003">Cell membrane</keyword>
<keyword evidence="13 14" id="KW-0472">Membrane</keyword>
<evidence type="ECO:0000256" key="8">
    <source>
        <dbReference type="ARBA" id="ARBA00022741"/>
    </source>
</evidence>
<dbReference type="SMART" id="SM00304">
    <property type="entry name" value="HAMP"/>
    <property type="match status" value="1"/>
</dbReference>
<dbReference type="SUPFAM" id="SSF55874">
    <property type="entry name" value="ATPase domain of HSP90 chaperone/DNA topoisomerase II/histidine kinase"/>
    <property type="match status" value="1"/>
</dbReference>
<evidence type="ECO:0000256" key="12">
    <source>
        <dbReference type="ARBA" id="ARBA00023012"/>
    </source>
</evidence>
<dbReference type="SMART" id="SM00388">
    <property type="entry name" value="HisKA"/>
    <property type="match status" value="1"/>
</dbReference>
<proteinExistence type="predicted"/>
<dbReference type="EC" id="2.7.13.3" evidence="3"/>
<evidence type="ECO:0000256" key="14">
    <source>
        <dbReference type="SAM" id="Phobius"/>
    </source>
</evidence>
<keyword evidence="8" id="KW-0547">Nucleotide-binding</keyword>
<evidence type="ECO:0000256" key="13">
    <source>
        <dbReference type="ARBA" id="ARBA00023136"/>
    </source>
</evidence>
<evidence type="ECO:0000313" key="18">
    <source>
        <dbReference type="Proteomes" id="UP000289166"/>
    </source>
</evidence>
<feature type="domain" description="HAMP" evidence="16">
    <location>
        <begin position="189"/>
        <end position="242"/>
    </location>
</feature>
<dbReference type="Pfam" id="PF00512">
    <property type="entry name" value="HisKA"/>
    <property type="match status" value="1"/>
</dbReference>
<gene>
    <name evidence="17" type="ORF">EFD62_09985</name>
</gene>
<protein>
    <recommendedName>
        <fullName evidence="3">histidine kinase</fullName>
        <ecNumber evidence="3">2.7.13.3</ecNumber>
    </recommendedName>
</protein>
<keyword evidence="11 14" id="KW-1133">Transmembrane helix</keyword>
<dbReference type="OrthoDB" id="9813151at2"/>
<dbReference type="InterPro" id="IPR003594">
    <property type="entry name" value="HATPase_dom"/>
</dbReference>
<dbReference type="EMBL" id="RLII01000011">
    <property type="protein sequence ID" value="RXE58952.1"/>
    <property type="molecule type" value="Genomic_DNA"/>
</dbReference>
<dbReference type="SUPFAM" id="SSF158472">
    <property type="entry name" value="HAMP domain-like"/>
    <property type="match status" value="1"/>
</dbReference>
<evidence type="ECO:0000313" key="17">
    <source>
        <dbReference type="EMBL" id="RXE58952.1"/>
    </source>
</evidence>
<comment type="catalytic activity">
    <reaction evidence="1">
        <text>ATP + protein L-histidine = ADP + protein N-phospho-L-histidine.</text>
        <dbReference type="EC" id="2.7.13.3"/>
    </reaction>
</comment>
<dbReference type="InterPro" id="IPR036097">
    <property type="entry name" value="HisK_dim/P_sf"/>
</dbReference>
<dbReference type="PANTHER" id="PTHR45528:SF1">
    <property type="entry name" value="SENSOR HISTIDINE KINASE CPXA"/>
    <property type="match status" value="1"/>
</dbReference>